<evidence type="ECO:0000313" key="2">
    <source>
        <dbReference type="EMBL" id="SEA19619.1"/>
    </source>
</evidence>
<protein>
    <recommendedName>
        <fullName evidence="4">TonB-dependent receptor plug domain-containing protein</fullName>
    </recommendedName>
</protein>
<feature type="signal peptide" evidence="1">
    <location>
        <begin position="1"/>
        <end position="21"/>
    </location>
</feature>
<dbReference type="Gene3D" id="2.170.130.10">
    <property type="entry name" value="TonB-dependent receptor, plug domain"/>
    <property type="match status" value="1"/>
</dbReference>
<gene>
    <name evidence="2" type="ORF">SAMN05660909_01079</name>
</gene>
<organism evidence="2 3">
    <name type="scientific">Chitinophaga terrae</name>
    <name type="common">ex Kim and Jung 2007</name>
    <dbReference type="NCBI Taxonomy" id="408074"/>
    <lineage>
        <taxon>Bacteria</taxon>
        <taxon>Pseudomonadati</taxon>
        <taxon>Bacteroidota</taxon>
        <taxon>Chitinophagia</taxon>
        <taxon>Chitinophagales</taxon>
        <taxon>Chitinophagaceae</taxon>
        <taxon>Chitinophaga</taxon>
    </lineage>
</organism>
<evidence type="ECO:0000313" key="3">
    <source>
        <dbReference type="Proteomes" id="UP000199656"/>
    </source>
</evidence>
<name>A0A1H3Z756_9BACT</name>
<feature type="chain" id="PRO_5011679332" description="TonB-dependent receptor plug domain-containing protein" evidence="1">
    <location>
        <begin position="22"/>
        <end position="167"/>
    </location>
</feature>
<evidence type="ECO:0000256" key="1">
    <source>
        <dbReference type="SAM" id="SignalP"/>
    </source>
</evidence>
<reference evidence="3" key="1">
    <citation type="submission" date="2016-10" db="EMBL/GenBank/DDBJ databases">
        <authorList>
            <person name="Varghese N."/>
            <person name="Submissions S."/>
        </authorList>
    </citation>
    <scope>NUCLEOTIDE SEQUENCE [LARGE SCALE GENOMIC DNA]</scope>
    <source>
        <strain evidence="3">DSM 23920</strain>
    </source>
</reference>
<keyword evidence="3" id="KW-1185">Reference proteome</keyword>
<dbReference type="EMBL" id="FNRL01000004">
    <property type="protein sequence ID" value="SEA19619.1"/>
    <property type="molecule type" value="Genomic_DNA"/>
</dbReference>
<sequence length="167" mass="18489">MMRAGSILIFSLFFCVNQVVAQQEEDDEPVYVIDSVLSSQGAMSKISPDQIGMMTIAKGSKAVEKYGPQAANGVIYIETKPFARKRVSTLLRSASKEYDSVYRKYGSDSTFFFLVNTQPVNRNNEGILLALDARNFVSLKVIYARELEDKYKVDGHPVGVVITSSGD</sequence>
<accession>A0A1H3Z756</accession>
<dbReference type="Proteomes" id="UP000199656">
    <property type="component" value="Unassembled WGS sequence"/>
</dbReference>
<proteinExistence type="predicted"/>
<dbReference type="AlphaFoldDB" id="A0A1H3Z756"/>
<keyword evidence="1" id="KW-0732">Signal</keyword>
<evidence type="ECO:0008006" key="4">
    <source>
        <dbReference type="Google" id="ProtNLM"/>
    </source>
</evidence>
<dbReference type="InterPro" id="IPR037066">
    <property type="entry name" value="Plug_dom_sf"/>
</dbReference>
<dbReference type="STRING" id="408074.SAMN05660909_01079"/>
<dbReference type="OrthoDB" id="657433at2"/>
<dbReference type="RefSeq" id="WP_139169948.1">
    <property type="nucleotide sequence ID" value="NZ_BKAT01000004.1"/>
</dbReference>